<name>A0ABY2QRM5_9HYPH</name>
<keyword evidence="1" id="KW-0472">Membrane</keyword>
<keyword evidence="3" id="KW-1185">Reference proteome</keyword>
<protein>
    <submittedName>
        <fullName evidence="2">Uncharacterized protein</fullName>
    </submittedName>
</protein>
<keyword evidence="1" id="KW-1133">Transmembrane helix</keyword>
<gene>
    <name evidence="2" type="ORF">E9677_18260</name>
</gene>
<sequence length="73" mass="7989">MRNHENETKPSAGLALAIAVYCLAVTLFFIYFSFFAPEQRPPRVYVPQAPMERVASASHLPHAAETVGLISGT</sequence>
<dbReference type="EMBL" id="STGT01000004">
    <property type="protein sequence ID" value="THV12672.1"/>
    <property type="molecule type" value="Genomic_DNA"/>
</dbReference>
<dbReference type="RefSeq" id="WP_136559461.1">
    <property type="nucleotide sequence ID" value="NZ_STGT01000004.1"/>
</dbReference>
<evidence type="ECO:0000313" key="2">
    <source>
        <dbReference type="EMBL" id="THV12672.1"/>
    </source>
</evidence>
<reference evidence="2 3" key="1">
    <citation type="submission" date="2019-04" db="EMBL/GenBank/DDBJ databases">
        <title>Genome sequence of strain 7209-2.</title>
        <authorList>
            <person name="Gao J."/>
            <person name="Sun J."/>
        </authorList>
    </citation>
    <scope>NUCLEOTIDE SEQUENCE [LARGE SCALE GENOMIC DNA]</scope>
    <source>
        <strain evidence="2 3">7209-2</strain>
    </source>
</reference>
<keyword evidence="1" id="KW-0812">Transmembrane</keyword>
<feature type="transmembrane region" description="Helical" evidence="1">
    <location>
        <begin position="12"/>
        <end position="34"/>
    </location>
</feature>
<dbReference type="Proteomes" id="UP000309667">
    <property type="component" value="Unassembled WGS sequence"/>
</dbReference>
<evidence type="ECO:0000313" key="3">
    <source>
        <dbReference type="Proteomes" id="UP000309667"/>
    </source>
</evidence>
<comment type="caution">
    <text evidence="2">The sequence shown here is derived from an EMBL/GenBank/DDBJ whole genome shotgun (WGS) entry which is preliminary data.</text>
</comment>
<proteinExistence type="predicted"/>
<evidence type="ECO:0000256" key="1">
    <source>
        <dbReference type="SAM" id="Phobius"/>
    </source>
</evidence>
<organism evidence="2 3">
    <name type="scientific">Rhizobium rhizophilum</name>
    <dbReference type="NCBI Taxonomy" id="1850373"/>
    <lineage>
        <taxon>Bacteria</taxon>
        <taxon>Pseudomonadati</taxon>
        <taxon>Pseudomonadota</taxon>
        <taxon>Alphaproteobacteria</taxon>
        <taxon>Hyphomicrobiales</taxon>
        <taxon>Rhizobiaceae</taxon>
        <taxon>Rhizobium/Agrobacterium group</taxon>
        <taxon>Rhizobium</taxon>
    </lineage>
</organism>
<accession>A0ABY2QRM5</accession>